<keyword evidence="5" id="KW-0812">Transmembrane</keyword>
<dbReference type="Pfam" id="PF00015">
    <property type="entry name" value="MCPsignal"/>
    <property type="match status" value="1"/>
</dbReference>
<protein>
    <submittedName>
        <fullName evidence="9">Methyl-accepting chemotaxis protein</fullName>
    </submittedName>
</protein>
<dbReference type="PANTHER" id="PTHR32089:SF112">
    <property type="entry name" value="LYSOZYME-LIKE PROTEIN-RELATED"/>
    <property type="match status" value="1"/>
</dbReference>
<evidence type="ECO:0000259" key="6">
    <source>
        <dbReference type="PROSITE" id="PS50111"/>
    </source>
</evidence>
<dbReference type="GO" id="GO:0016020">
    <property type="term" value="C:membrane"/>
    <property type="evidence" value="ECO:0007669"/>
    <property type="project" value="InterPro"/>
</dbReference>
<evidence type="ECO:0000256" key="4">
    <source>
        <dbReference type="SAM" id="Coils"/>
    </source>
</evidence>
<evidence type="ECO:0000259" key="7">
    <source>
        <dbReference type="PROSITE" id="PS50885"/>
    </source>
</evidence>
<organism evidence="9 10">
    <name type="scientific">Persephonella hydrogeniphila</name>
    <dbReference type="NCBI Taxonomy" id="198703"/>
    <lineage>
        <taxon>Bacteria</taxon>
        <taxon>Pseudomonadati</taxon>
        <taxon>Aquificota</taxon>
        <taxon>Aquificia</taxon>
        <taxon>Aquificales</taxon>
        <taxon>Hydrogenothermaceae</taxon>
        <taxon>Persephonella</taxon>
    </lineage>
</organism>
<evidence type="ECO:0000313" key="9">
    <source>
        <dbReference type="EMBL" id="SNZ02680.1"/>
    </source>
</evidence>
<dbReference type="Proteomes" id="UP000219036">
    <property type="component" value="Unassembled WGS sequence"/>
</dbReference>
<dbReference type="InterPro" id="IPR013587">
    <property type="entry name" value="Nitrate/nitrite_sensing"/>
</dbReference>
<evidence type="ECO:0000256" key="2">
    <source>
        <dbReference type="ARBA" id="ARBA00029447"/>
    </source>
</evidence>
<keyword evidence="4" id="KW-0175">Coiled coil</keyword>
<dbReference type="AlphaFoldDB" id="A0A285MZS0"/>
<evidence type="ECO:0000256" key="5">
    <source>
        <dbReference type="SAM" id="Phobius"/>
    </source>
</evidence>
<comment type="similarity">
    <text evidence="2">Belongs to the methyl-accepting chemotaxis (MCP) protein family.</text>
</comment>
<dbReference type="Pfam" id="PF08376">
    <property type="entry name" value="NIT"/>
    <property type="match status" value="1"/>
</dbReference>
<proteinExistence type="inferred from homology"/>
<feature type="coiled-coil region" evidence="4">
    <location>
        <begin position="540"/>
        <end position="567"/>
    </location>
</feature>
<gene>
    <name evidence="9" type="ORF">SAMN06265182_0180</name>
</gene>
<feature type="domain" description="Methyl-accepting transducer" evidence="6">
    <location>
        <begin position="392"/>
        <end position="649"/>
    </location>
</feature>
<dbReference type="Pfam" id="PF00672">
    <property type="entry name" value="HAMP"/>
    <property type="match status" value="1"/>
</dbReference>
<dbReference type="GO" id="GO:0007165">
    <property type="term" value="P:signal transduction"/>
    <property type="evidence" value="ECO:0007669"/>
    <property type="project" value="UniProtKB-KW"/>
</dbReference>
<dbReference type="SUPFAM" id="SSF58104">
    <property type="entry name" value="Methyl-accepting chemotaxis protein (MCP) signaling domain"/>
    <property type="match status" value="1"/>
</dbReference>
<accession>A0A285MZS0</accession>
<feature type="transmembrane region" description="Helical" evidence="5">
    <location>
        <begin position="311"/>
        <end position="332"/>
    </location>
</feature>
<keyword evidence="1 3" id="KW-0807">Transducer</keyword>
<keyword evidence="10" id="KW-1185">Reference proteome</keyword>
<dbReference type="EMBL" id="OBEI01000001">
    <property type="protein sequence ID" value="SNZ02680.1"/>
    <property type="molecule type" value="Genomic_DNA"/>
</dbReference>
<dbReference type="PROSITE" id="PS50885">
    <property type="entry name" value="HAMP"/>
    <property type="match status" value="1"/>
</dbReference>
<dbReference type="RefSeq" id="WP_180753916.1">
    <property type="nucleotide sequence ID" value="NZ_OBEI01000001.1"/>
</dbReference>
<keyword evidence="5" id="KW-0472">Membrane</keyword>
<evidence type="ECO:0000256" key="1">
    <source>
        <dbReference type="ARBA" id="ARBA00023224"/>
    </source>
</evidence>
<reference evidence="10" key="1">
    <citation type="submission" date="2017-09" db="EMBL/GenBank/DDBJ databases">
        <authorList>
            <person name="Varghese N."/>
            <person name="Submissions S."/>
        </authorList>
    </citation>
    <scope>NUCLEOTIDE SEQUENCE [LARGE SCALE GENOMIC DNA]</scope>
    <source>
        <strain evidence="10">DSM 15103</strain>
    </source>
</reference>
<feature type="domain" description="HAMP" evidence="7">
    <location>
        <begin position="334"/>
        <end position="387"/>
    </location>
</feature>
<evidence type="ECO:0000256" key="3">
    <source>
        <dbReference type="PROSITE-ProRule" id="PRU00284"/>
    </source>
</evidence>
<dbReference type="SMART" id="SM00304">
    <property type="entry name" value="HAMP"/>
    <property type="match status" value="1"/>
</dbReference>
<name>A0A285MZS0_9AQUI</name>
<dbReference type="PROSITE" id="PS50111">
    <property type="entry name" value="CHEMOTAXIS_TRANSDUC_2"/>
    <property type="match status" value="1"/>
</dbReference>
<dbReference type="PANTHER" id="PTHR32089">
    <property type="entry name" value="METHYL-ACCEPTING CHEMOTAXIS PROTEIN MCPB"/>
    <property type="match status" value="1"/>
</dbReference>
<dbReference type="PROSITE" id="PS50906">
    <property type="entry name" value="NIT"/>
    <property type="match status" value="1"/>
</dbReference>
<dbReference type="SMART" id="SM00283">
    <property type="entry name" value="MA"/>
    <property type="match status" value="1"/>
</dbReference>
<dbReference type="InterPro" id="IPR010910">
    <property type="entry name" value="Nitrate/nitrite_sensing_bac"/>
</dbReference>
<feature type="domain" description="NIT" evidence="8">
    <location>
        <begin position="53"/>
        <end position="303"/>
    </location>
</feature>
<dbReference type="Gene3D" id="6.10.340.10">
    <property type="match status" value="1"/>
</dbReference>
<sequence length="664" mass="74836">MKFLNNISIKVKILLLVLIPLLTTLFYASIILYEDYRIYQNQASLEKNVIFSTKISALVHELQKERGATAGFIGSSGKKFRTQLSKQRVLTDQKRAEFEAYLKKLDIQNFPEDIKLKLEEIKSQLNRLDSIRGKVDSLSIQLKDAISYYTKLNSNLLSVIGAFAKYTSDATIMHEIVPYVDFLMAKERMGIERAVLSAVFAKDAFTPELYRKYISLLSEQKAFLTSFRLVAPKKMLDIYNRIVRGRAVEEVERMEKIAIQNVETGNFNVEPTYWFKTMTEKINLMKKVEDEMSKMMVSDIQSLKSTAFRNFIVVLVITVIVAAFIIIIGYVISRSITQNVELIESELREIADSKDFTKKVEVTTKDELKSIADSVNYLIEASREAIEQAKVSAQENTSIAAELSATASEIEKRVEEEADIVNKTTTKALTIQKPLESSVSKLDRTRDEIKKANSILSKVKEQMIQLINTVKQSALEEEKIVGELERLKESTDRTKNVLKLIEDIANQTNLLALNAAIEAARAGEAGKGFAVVADEVRNLAEKSREYVENITDTIAELLNEINSIVEKISTNAKTVNLLAEESASVEKDVESVSEAMDKTVETSEDASESIKSIVEEIKVLITEIEKINEISSANTKSVEEIAKATEHLYAMTEKLSKILEEFKT</sequence>
<evidence type="ECO:0000313" key="10">
    <source>
        <dbReference type="Proteomes" id="UP000219036"/>
    </source>
</evidence>
<keyword evidence="5" id="KW-1133">Transmembrane helix</keyword>
<dbReference type="Gene3D" id="1.10.287.950">
    <property type="entry name" value="Methyl-accepting chemotaxis protein"/>
    <property type="match status" value="1"/>
</dbReference>
<evidence type="ECO:0000259" key="8">
    <source>
        <dbReference type="PROSITE" id="PS50906"/>
    </source>
</evidence>
<dbReference type="InterPro" id="IPR004089">
    <property type="entry name" value="MCPsignal_dom"/>
</dbReference>
<dbReference type="InterPro" id="IPR003660">
    <property type="entry name" value="HAMP_dom"/>
</dbReference>